<evidence type="ECO:0000256" key="2">
    <source>
        <dbReference type="ARBA" id="ARBA00022737"/>
    </source>
</evidence>
<dbReference type="Proteomes" id="UP000712281">
    <property type="component" value="Unassembled WGS sequence"/>
</dbReference>
<name>A0A8S9JIG1_BRACR</name>
<evidence type="ECO:0000313" key="4">
    <source>
        <dbReference type="EMBL" id="KAF2581835.1"/>
    </source>
</evidence>
<organism evidence="4 5">
    <name type="scientific">Brassica cretica</name>
    <name type="common">Mustard</name>
    <dbReference type="NCBI Taxonomy" id="69181"/>
    <lineage>
        <taxon>Eukaryota</taxon>
        <taxon>Viridiplantae</taxon>
        <taxon>Streptophyta</taxon>
        <taxon>Embryophyta</taxon>
        <taxon>Tracheophyta</taxon>
        <taxon>Spermatophyta</taxon>
        <taxon>Magnoliopsida</taxon>
        <taxon>eudicotyledons</taxon>
        <taxon>Gunneridae</taxon>
        <taxon>Pentapetalae</taxon>
        <taxon>rosids</taxon>
        <taxon>malvids</taxon>
        <taxon>Brassicales</taxon>
        <taxon>Brassicaceae</taxon>
        <taxon>Brassiceae</taxon>
        <taxon>Brassica</taxon>
    </lineage>
</organism>
<dbReference type="Pfam" id="PF20160">
    <property type="entry name" value="C-JID"/>
    <property type="match status" value="1"/>
</dbReference>
<sequence>MNQHISLIIIRINIAIKELLKVRGFSGQDQLGIYYRSQPLRLLFVEKLSCESLERLDLSFRNPDIRLNFRNCFKLNEEARDVIIHTPTNQYAVFPAEEVPMCFTYRSSGSSLTLKLNQMPLGKSTKFKACIIFARISPGHLYTFEVEVETEDVTSTELVFEFEYELESYNSRRWKIVIKECGILPLLEPSDKEI</sequence>
<feature type="domain" description="C-JID" evidence="3">
    <location>
        <begin position="94"/>
        <end position="182"/>
    </location>
</feature>
<evidence type="ECO:0000313" key="5">
    <source>
        <dbReference type="Proteomes" id="UP000712281"/>
    </source>
</evidence>
<accession>A0A8S9JIG1</accession>
<protein>
    <recommendedName>
        <fullName evidence="3">C-JID domain-containing protein</fullName>
    </recommendedName>
</protein>
<evidence type="ECO:0000259" key="3">
    <source>
        <dbReference type="Pfam" id="PF20160"/>
    </source>
</evidence>
<reference evidence="4" key="1">
    <citation type="submission" date="2019-12" db="EMBL/GenBank/DDBJ databases">
        <title>Genome sequencing and annotation of Brassica cretica.</title>
        <authorList>
            <person name="Studholme D.J."/>
            <person name="Sarris P.F."/>
        </authorList>
    </citation>
    <scope>NUCLEOTIDE SEQUENCE</scope>
    <source>
        <strain evidence="4">PFS-001/15</strain>
        <tissue evidence="4">Leaf</tissue>
    </source>
</reference>
<dbReference type="InterPro" id="IPR045344">
    <property type="entry name" value="C-JID"/>
</dbReference>
<evidence type="ECO:0000256" key="1">
    <source>
        <dbReference type="ARBA" id="ARBA00022614"/>
    </source>
</evidence>
<proteinExistence type="predicted"/>
<gene>
    <name evidence="4" type="ORF">F2Q68_00005964</name>
</gene>
<dbReference type="EMBL" id="QGKW02001660">
    <property type="protein sequence ID" value="KAF2581835.1"/>
    <property type="molecule type" value="Genomic_DNA"/>
</dbReference>
<comment type="caution">
    <text evidence="4">The sequence shown here is derived from an EMBL/GenBank/DDBJ whole genome shotgun (WGS) entry which is preliminary data.</text>
</comment>
<keyword evidence="2" id="KW-0677">Repeat</keyword>
<dbReference type="AlphaFoldDB" id="A0A8S9JIG1"/>
<keyword evidence="1" id="KW-0433">Leucine-rich repeat</keyword>